<dbReference type="eggNOG" id="COG5485">
    <property type="taxonomic scope" value="Bacteria"/>
</dbReference>
<dbReference type="InParanoid" id="E3IZC2"/>
<dbReference type="PANTHER" id="PTHR38436">
    <property type="entry name" value="POLYKETIDE CYCLASE SNOAL-LIKE DOMAIN"/>
    <property type="match status" value="1"/>
</dbReference>
<dbReference type="InterPro" id="IPR032710">
    <property type="entry name" value="NTF2-like_dom_sf"/>
</dbReference>
<accession>E3IZC2</accession>
<gene>
    <name evidence="1" type="ordered locus">FraEuI1c_3542</name>
</gene>
<keyword evidence="2" id="KW-1185">Reference proteome</keyword>
<dbReference type="EMBL" id="CP002299">
    <property type="protein sequence ID" value="ADP81549.1"/>
    <property type="molecule type" value="Genomic_DNA"/>
</dbReference>
<evidence type="ECO:0008006" key="3">
    <source>
        <dbReference type="Google" id="ProtNLM"/>
    </source>
</evidence>
<dbReference type="Pfam" id="PF07366">
    <property type="entry name" value="SnoaL"/>
    <property type="match status" value="1"/>
</dbReference>
<dbReference type="GO" id="GO:0030638">
    <property type="term" value="P:polyketide metabolic process"/>
    <property type="evidence" value="ECO:0007669"/>
    <property type="project" value="InterPro"/>
</dbReference>
<evidence type="ECO:0000313" key="1">
    <source>
        <dbReference type="EMBL" id="ADP81549.1"/>
    </source>
</evidence>
<dbReference type="STRING" id="298654.FraEuI1c_3542"/>
<proteinExistence type="predicted"/>
<protein>
    <recommendedName>
        <fullName evidence="3">Ester cyclase</fullName>
    </recommendedName>
</protein>
<sequence>MDTEANKRTVRRVFEEAFTQGDLDVVDACLAPEAVDRHPFADDEPDFRAHLKGNIRMLRAALPDLAASVEDLVAEGDRVAARVHLTGTHTGAPLFGIAPTGSRVAVEQFHIVQCDEGARGVRHWAYVGVDQLAAQVAVTAAI</sequence>
<dbReference type="KEGG" id="fri:FraEuI1c_3542"/>
<dbReference type="Proteomes" id="UP000002484">
    <property type="component" value="Chromosome"/>
</dbReference>
<organism evidence="1 2">
    <name type="scientific">Pseudofrankia inefficax (strain DSM 45817 / CECT 9037 / DDB 130130 / EuI1c)</name>
    <name type="common">Frankia inefficax</name>
    <dbReference type="NCBI Taxonomy" id="298654"/>
    <lineage>
        <taxon>Bacteria</taxon>
        <taxon>Bacillati</taxon>
        <taxon>Actinomycetota</taxon>
        <taxon>Actinomycetes</taxon>
        <taxon>Frankiales</taxon>
        <taxon>Frankiaceae</taxon>
        <taxon>Pseudofrankia</taxon>
    </lineage>
</organism>
<name>E3IZC2_PSEI1</name>
<dbReference type="PANTHER" id="PTHR38436:SF1">
    <property type="entry name" value="ESTER CYCLASE"/>
    <property type="match status" value="1"/>
</dbReference>
<dbReference type="AlphaFoldDB" id="E3IZC2"/>
<dbReference type="InterPro" id="IPR009959">
    <property type="entry name" value="Cyclase_SnoaL-like"/>
</dbReference>
<dbReference type="Gene3D" id="3.10.450.50">
    <property type="match status" value="1"/>
</dbReference>
<dbReference type="HOGENOM" id="CLU_100997_5_2_11"/>
<reference evidence="1 2" key="1">
    <citation type="submission" date="2010-10" db="EMBL/GenBank/DDBJ databases">
        <title>Complete sequence of Frankia sp. EuI1c.</title>
        <authorList>
            <consortium name="US DOE Joint Genome Institute"/>
            <person name="Lucas S."/>
            <person name="Copeland A."/>
            <person name="Lapidus A."/>
            <person name="Cheng J.-F."/>
            <person name="Bruce D."/>
            <person name="Goodwin L."/>
            <person name="Pitluck S."/>
            <person name="Chertkov O."/>
            <person name="Detter J.C."/>
            <person name="Han C."/>
            <person name="Tapia R."/>
            <person name="Land M."/>
            <person name="Hauser L."/>
            <person name="Jeffries C."/>
            <person name="Kyrpides N."/>
            <person name="Ivanova N."/>
            <person name="Mikhailova N."/>
            <person name="Beauchemin N."/>
            <person name="Sen A."/>
            <person name="Sur S.A."/>
            <person name="Gtari M."/>
            <person name="Wall L."/>
            <person name="Tisa L."/>
            <person name="Woyke T."/>
        </authorList>
    </citation>
    <scope>NUCLEOTIDE SEQUENCE [LARGE SCALE GENOMIC DNA]</scope>
    <source>
        <strain evidence="2">DSM 45817 / CECT 9037 / EuI1c</strain>
    </source>
</reference>
<dbReference type="OrthoDB" id="4543541at2"/>
<evidence type="ECO:0000313" key="2">
    <source>
        <dbReference type="Proteomes" id="UP000002484"/>
    </source>
</evidence>
<dbReference type="RefSeq" id="WP_013424667.1">
    <property type="nucleotide sequence ID" value="NC_014666.1"/>
</dbReference>
<dbReference type="SUPFAM" id="SSF54427">
    <property type="entry name" value="NTF2-like"/>
    <property type="match status" value="1"/>
</dbReference>